<keyword evidence="2" id="KW-0812">Transmembrane</keyword>
<sequence>MEGPVSAAWIAAAASMLALLGNVALQLWQGRKATAHQAKLQQQQLDFQKEALERTSEAAYMAWLRDKRLDAMVRLQDAFEEVMTVHERWGFNESRGDNRAAWDARVDAASREMASAAYRVRLVFGLHTDLLKSCTDIATLADKICRLLLLPWEEGQKLADWESRILKNHREWRDEFDRKYSVIWTKMHLLTTPLPSHEWKSVHETLARQAKKPEANGDTPSA</sequence>
<name>A0ABV0GMN5_PAENI</name>
<evidence type="ECO:0000256" key="1">
    <source>
        <dbReference type="SAM" id="MobiDB-lite"/>
    </source>
</evidence>
<organism evidence="3 4">
    <name type="scientific">Paenarthrobacter nicotinovorans</name>
    <name type="common">Arthrobacter nicotinovorans</name>
    <dbReference type="NCBI Taxonomy" id="29320"/>
    <lineage>
        <taxon>Bacteria</taxon>
        <taxon>Bacillati</taxon>
        <taxon>Actinomycetota</taxon>
        <taxon>Actinomycetes</taxon>
        <taxon>Micrococcales</taxon>
        <taxon>Micrococcaceae</taxon>
        <taxon>Paenarthrobacter</taxon>
    </lineage>
</organism>
<gene>
    <name evidence="3" type="ORF">V3C41_01785</name>
</gene>
<feature type="region of interest" description="Disordered" evidence="1">
    <location>
        <begin position="203"/>
        <end position="222"/>
    </location>
</feature>
<feature type="compositionally biased region" description="Basic and acidic residues" evidence="1">
    <location>
        <begin position="203"/>
        <end position="215"/>
    </location>
</feature>
<keyword evidence="2" id="KW-1133">Transmembrane helix</keyword>
<feature type="transmembrane region" description="Helical" evidence="2">
    <location>
        <begin position="6"/>
        <end position="25"/>
    </location>
</feature>
<keyword evidence="4" id="KW-1185">Reference proteome</keyword>
<comment type="caution">
    <text evidence="3">The sequence shown here is derived from an EMBL/GenBank/DDBJ whole genome shotgun (WGS) entry which is preliminary data.</text>
</comment>
<keyword evidence="2" id="KW-0472">Membrane</keyword>
<dbReference type="EMBL" id="JBBMFV010000004">
    <property type="protein sequence ID" value="MEO3939797.1"/>
    <property type="molecule type" value="Genomic_DNA"/>
</dbReference>
<evidence type="ECO:0008006" key="5">
    <source>
        <dbReference type="Google" id="ProtNLM"/>
    </source>
</evidence>
<accession>A0ABV0GMN5</accession>
<evidence type="ECO:0000256" key="2">
    <source>
        <dbReference type="SAM" id="Phobius"/>
    </source>
</evidence>
<dbReference type="RefSeq" id="WP_347781677.1">
    <property type="nucleotide sequence ID" value="NZ_JBBMFV010000004.1"/>
</dbReference>
<reference evidence="3 4" key="1">
    <citation type="journal article" date="2024" name="Appl. Microbiol. Biotechnol.">
        <title>Biosynthetic gene clusters with biotechnological applications in novel Antarctic isolates from Actinomycetota.</title>
        <authorList>
            <person name="Bruna P."/>
            <person name="Nunez-Montero K."/>
            <person name="Contreras M.J."/>
            <person name="Leal K."/>
            <person name="Garcia M."/>
            <person name="Abanto M."/>
            <person name="Barrientos L."/>
        </authorList>
    </citation>
    <scope>NUCLEOTIDE SEQUENCE [LARGE SCALE GENOMIC DNA]</scope>
    <source>
        <strain evidence="3 4">Se16.17</strain>
    </source>
</reference>
<proteinExistence type="predicted"/>
<dbReference type="Proteomes" id="UP001448614">
    <property type="component" value="Unassembled WGS sequence"/>
</dbReference>
<protein>
    <recommendedName>
        <fullName evidence="5">DUF4760 domain-containing protein</fullName>
    </recommendedName>
</protein>
<evidence type="ECO:0000313" key="3">
    <source>
        <dbReference type="EMBL" id="MEO3939797.1"/>
    </source>
</evidence>
<evidence type="ECO:0000313" key="4">
    <source>
        <dbReference type="Proteomes" id="UP001448614"/>
    </source>
</evidence>